<dbReference type="STRING" id="1391654.AKJ09_06897"/>
<dbReference type="PANTHER" id="PTHR31118">
    <property type="entry name" value="CYCLASE-LIKE PROTEIN 2"/>
    <property type="match status" value="1"/>
</dbReference>
<evidence type="ECO:0000313" key="13">
    <source>
        <dbReference type="Proteomes" id="UP000064967"/>
    </source>
</evidence>
<dbReference type="Proteomes" id="UP000064967">
    <property type="component" value="Chromosome"/>
</dbReference>
<evidence type="ECO:0000256" key="4">
    <source>
        <dbReference type="ARBA" id="ARBA00012930"/>
    </source>
</evidence>
<comment type="catalytic activity">
    <reaction evidence="10">
        <text>N-formyl-L-kynurenine + H2O = L-kynurenine + formate + H(+)</text>
        <dbReference type="Rhea" id="RHEA:13009"/>
        <dbReference type="ChEBI" id="CHEBI:15377"/>
        <dbReference type="ChEBI" id="CHEBI:15378"/>
        <dbReference type="ChEBI" id="CHEBI:15740"/>
        <dbReference type="ChEBI" id="CHEBI:57959"/>
        <dbReference type="ChEBI" id="CHEBI:58629"/>
        <dbReference type="EC" id="3.5.1.9"/>
    </reaction>
</comment>
<dbReference type="InterPro" id="IPR037175">
    <property type="entry name" value="KFase_sf"/>
</dbReference>
<keyword evidence="6" id="KW-0479">Metal-binding</keyword>
<sequence>MSTWIDVTVPIRPGMVHWPDNPGVEREVTKEPVDGGLCFVSKLTMGVHTGTHFDAPIHFDVPGGGVEALPPAALIGVARVVAVEGRTIDRADVEALNLEEGERVLFKTSNSARCWNTDEFVPDYVYVTVDAAQHLADRRIALLGVDYLSMGGPDHGPRAHRILLRAGVCILEGLDLRQVGPGTFEMVALPLLIPGSDGAPARVLLRSP</sequence>
<dbReference type="OrthoDB" id="7067800at2"/>
<dbReference type="RefSeq" id="WP_146651560.1">
    <property type="nucleotide sequence ID" value="NZ_CP012333.1"/>
</dbReference>
<organism evidence="12 13">
    <name type="scientific">Labilithrix luteola</name>
    <dbReference type="NCBI Taxonomy" id="1391654"/>
    <lineage>
        <taxon>Bacteria</taxon>
        <taxon>Pseudomonadati</taxon>
        <taxon>Myxococcota</taxon>
        <taxon>Polyangia</taxon>
        <taxon>Polyangiales</taxon>
        <taxon>Labilitrichaceae</taxon>
        <taxon>Labilithrix</taxon>
    </lineage>
</organism>
<keyword evidence="13" id="KW-1185">Reference proteome</keyword>
<evidence type="ECO:0000256" key="3">
    <source>
        <dbReference type="ARBA" id="ARBA00011738"/>
    </source>
</evidence>
<evidence type="ECO:0000313" key="12">
    <source>
        <dbReference type="EMBL" id="AKV00234.1"/>
    </source>
</evidence>
<comment type="cofactor">
    <cofactor evidence="1">
        <name>Zn(2+)</name>
        <dbReference type="ChEBI" id="CHEBI:29105"/>
    </cofactor>
</comment>
<reference evidence="12 13" key="1">
    <citation type="submission" date="2015-08" db="EMBL/GenBank/DDBJ databases">
        <authorList>
            <person name="Babu N.S."/>
            <person name="Beckwith C.J."/>
            <person name="Beseler K.G."/>
            <person name="Brison A."/>
            <person name="Carone J.V."/>
            <person name="Caskin T.P."/>
            <person name="Diamond M."/>
            <person name="Durham M.E."/>
            <person name="Foxe J.M."/>
            <person name="Go M."/>
            <person name="Henderson B.A."/>
            <person name="Jones I.B."/>
            <person name="McGettigan J.A."/>
            <person name="Micheletti S.J."/>
            <person name="Nasrallah M.E."/>
            <person name="Ortiz D."/>
            <person name="Piller C.R."/>
            <person name="Privatt S.R."/>
            <person name="Schneider S.L."/>
            <person name="Sharp S."/>
            <person name="Smith T.C."/>
            <person name="Stanton J.D."/>
            <person name="Ullery H.E."/>
            <person name="Wilson R.J."/>
            <person name="Serrano M.G."/>
            <person name="Buck G."/>
            <person name="Lee V."/>
            <person name="Wang Y."/>
            <person name="Carvalho R."/>
            <person name="Voegtly L."/>
            <person name="Shi R."/>
            <person name="Duckworth R."/>
            <person name="Johnson A."/>
            <person name="Loviza R."/>
            <person name="Walstead R."/>
            <person name="Shah Z."/>
            <person name="Kiflezghi M."/>
            <person name="Wade K."/>
            <person name="Ball S.L."/>
            <person name="Bradley K.W."/>
            <person name="Asai D.J."/>
            <person name="Bowman C.A."/>
            <person name="Russell D.A."/>
            <person name="Pope W.H."/>
            <person name="Jacobs-Sera D."/>
            <person name="Hendrix R.W."/>
            <person name="Hatfull G.F."/>
        </authorList>
    </citation>
    <scope>NUCLEOTIDE SEQUENCE [LARGE SCALE GENOMIC DNA]</scope>
    <source>
        <strain evidence="12 13">DSM 27648</strain>
    </source>
</reference>
<dbReference type="KEGG" id="llu:AKJ09_06897"/>
<gene>
    <name evidence="12" type="ORF">AKJ09_06897</name>
</gene>
<dbReference type="Pfam" id="PF04199">
    <property type="entry name" value="Cyclase"/>
    <property type="match status" value="1"/>
</dbReference>
<keyword evidence="8" id="KW-0862">Zinc</keyword>
<evidence type="ECO:0000256" key="10">
    <source>
        <dbReference type="ARBA" id="ARBA00048496"/>
    </source>
</evidence>
<comment type="pathway">
    <text evidence="11">Amino-acid degradation; L-tryptophan degradation via kynurenine pathway; L-kynurenine from L-tryptophan: step 2/2.</text>
</comment>
<keyword evidence="7 12" id="KW-0378">Hydrolase</keyword>
<proteinExistence type="predicted"/>
<comment type="subunit">
    <text evidence="3">Homodimer.</text>
</comment>
<evidence type="ECO:0000256" key="5">
    <source>
        <dbReference type="ARBA" id="ARBA00014889"/>
    </source>
</evidence>
<comment type="function">
    <text evidence="2">Catalyzes the hydrolysis of N-formyl-L-kynurenine to L-kynurenine, the second step in the kynurenine pathway of tryptophan degradation.</text>
</comment>
<dbReference type="GO" id="GO:0046872">
    <property type="term" value="F:metal ion binding"/>
    <property type="evidence" value="ECO:0007669"/>
    <property type="project" value="UniProtKB-KW"/>
</dbReference>
<evidence type="ECO:0000256" key="6">
    <source>
        <dbReference type="ARBA" id="ARBA00022723"/>
    </source>
</evidence>
<dbReference type="SUPFAM" id="SSF102198">
    <property type="entry name" value="Putative cyclase"/>
    <property type="match status" value="1"/>
</dbReference>
<dbReference type="FunFam" id="3.50.30.50:FF:000001">
    <property type="entry name" value="Kynurenine formamidase"/>
    <property type="match status" value="1"/>
</dbReference>
<keyword evidence="9" id="KW-0823">Tryptophan catabolism</keyword>
<accession>A0A0K1Q394</accession>
<dbReference type="GO" id="GO:0004061">
    <property type="term" value="F:arylformamidase activity"/>
    <property type="evidence" value="ECO:0007669"/>
    <property type="project" value="UniProtKB-EC"/>
</dbReference>
<dbReference type="InterPro" id="IPR007325">
    <property type="entry name" value="KFase/CYL"/>
</dbReference>
<evidence type="ECO:0000256" key="1">
    <source>
        <dbReference type="ARBA" id="ARBA00001947"/>
    </source>
</evidence>
<dbReference type="PANTHER" id="PTHR31118:SF32">
    <property type="entry name" value="KYNURENINE FORMAMIDASE"/>
    <property type="match status" value="1"/>
</dbReference>
<evidence type="ECO:0000256" key="9">
    <source>
        <dbReference type="ARBA" id="ARBA00023079"/>
    </source>
</evidence>
<evidence type="ECO:0000256" key="11">
    <source>
        <dbReference type="ARBA" id="ARBA00060547"/>
    </source>
</evidence>
<protein>
    <recommendedName>
        <fullName evidence="5">Kynurenine formamidase</fullName>
        <ecNumber evidence="4">3.5.1.9</ecNumber>
    </recommendedName>
</protein>
<name>A0A0K1Q394_9BACT</name>
<evidence type="ECO:0000256" key="2">
    <source>
        <dbReference type="ARBA" id="ARBA00002204"/>
    </source>
</evidence>
<evidence type="ECO:0000256" key="7">
    <source>
        <dbReference type="ARBA" id="ARBA00022801"/>
    </source>
</evidence>
<evidence type="ECO:0000256" key="8">
    <source>
        <dbReference type="ARBA" id="ARBA00022833"/>
    </source>
</evidence>
<dbReference type="AlphaFoldDB" id="A0A0K1Q394"/>
<dbReference type="Gene3D" id="3.50.30.50">
    <property type="entry name" value="Putative cyclase"/>
    <property type="match status" value="1"/>
</dbReference>
<dbReference type="EC" id="3.5.1.9" evidence="4"/>
<dbReference type="GO" id="GO:0019441">
    <property type="term" value="P:L-tryptophan catabolic process to kynurenine"/>
    <property type="evidence" value="ECO:0007669"/>
    <property type="project" value="InterPro"/>
</dbReference>
<dbReference type="EMBL" id="CP012333">
    <property type="protein sequence ID" value="AKV00234.1"/>
    <property type="molecule type" value="Genomic_DNA"/>
</dbReference>